<dbReference type="VEuPathDB" id="VectorBase:ISCI004313"/>
<evidence type="ECO:0000313" key="5">
    <source>
        <dbReference type="Proteomes" id="UP000001555"/>
    </source>
</evidence>
<dbReference type="VEuPathDB" id="VectorBase:ISCW004313"/>
<feature type="compositionally biased region" description="Polar residues" evidence="1">
    <location>
        <begin position="48"/>
        <end position="73"/>
    </location>
</feature>
<dbReference type="GO" id="GO:0004016">
    <property type="term" value="F:adenylate cyclase activity"/>
    <property type="evidence" value="ECO:0007669"/>
    <property type="project" value="InterPro"/>
</dbReference>
<feature type="domain" description="Adenylate cyclase conserved" evidence="2">
    <location>
        <begin position="84"/>
        <end position="183"/>
    </location>
</feature>
<reference evidence="4" key="2">
    <citation type="submission" date="2020-05" db="UniProtKB">
        <authorList>
            <consortium name="EnsemblMetazoa"/>
        </authorList>
    </citation>
    <scope>IDENTIFICATION</scope>
    <source>
        <strain evidence="4">wikel</strain>
    </source>
</reference>
<proteinExistence type="predicted"/>
<feature type="compositionally biased region" description="Low complexity" evidence="1">
    <location>
        <begin position="19"/>
        <end position="36"/>
    </location>
</feature>
<evidence type="ECO:0000259" key="2">
    <source>
        <dbReference type="Pfam" id="PF06327"/>
    </source>
</evidence>
<feature type="compositionally biased region" description="Acidic residues" evidence="1">
    <location>
        <begin position="101"/>
        <end position="110"/>
    </location>
</feature>
<reference evidence="3 5" key="1">
    <citation type="submission" date="2008-03" db="EMBL/GenBank/DDBJ databases">
        <title>Annotation of Ixodes scapularis.</title>
        <authorList>
            <consortium name="Ixodes scapularis Genome Project Consortium"/>
            <person name="Caler E."/>
            <person name="Hannick L.I."/>
            <person name="Bidwell S."/>
            <person name="Joardar V."/>
            <person name="Thiagarajan M."/>
            <person name="Amedeo P."/>
            <person name="Galinsky K.J."/>
            <person name="Schobel S."/>
            <person name="Inman J."/>
            <person name="Hostetler J."/>
            <person name="Miller J."/>
            <person name="Hammond M."/>
            <person name="Megy K."/>
            <person name="Lawson D."/>
            <person name="Kodira C."/>
            <person name="Sutton G."/>
            <person name="Meyer J."/>
            <person name="Hill C.A."/>
            <person name="Birren B."/>
            <person name="Nene V."/>
            <person name="Collins F."/>
            <person name="Alarcon-Chaidez F."/>
            <person name="Wikel S."/>
            <person name="Strausberg R."/>
        </authorList>
    </citation>
    <scope>NUCLEOTIDE SEQUENCE [LARGE SCALE GENOMIC DNA]</scope>
    <source>
        <strain evidence="5">Wikel</strain>
        <strain evidence="3">Wikel colony</strain>
    </source>
</reference>
<gene>
    <name evidence="3" type="ORF">IscW_ISCW004313</name>
</gene>
<feature type="compositionally biased region" description="Basic and acidic residues" evidence="1">
    <location>
        <begin position="125"/>
        <end position="135"/>
    </location>
</feature>
<organism>
    <name type="scientific">Ixodes scapularis</name>
    <name type="common">Black-legged tick</name>
    <name type="synonym">Deer tick</name>
    <dbReference type="NCBI Taxonomy" id="6945"/>
    <lineage>
        <taxon>Eukaryota</taxon>
        <taxon>Metazoa</taxon>
        <taxon>Ecdysozoa</taxon>
        <taxon>Arthropoda</taxon>
        <taxon>Chelicerata</taxon>
        <taxon>Arachnida</taxon>
        <taxon>Acari</taxon>
        <taxon>Parasitiformes</taxon>
        <taxon>Ixodida</taxon>
        <taxon>Ixodoidea</taxon>
        <taxon>Ixodidae</taxon>
        <taxon>Ixodinae</taxon>
        <taxon>Ixodes</taxon>
    </lineage>
</organism>
<dbReference type="InterPro" id="IPR009398">
    <property type="entry name" value="Adcy_conserved_dom"/>
</dbReference>
<name>B7PER0_IXOSC</name>
<dbReference type="STRING" id="6945.B7PER0"/>
<evidence type="ECO:0000313" key="4">
    <source>
        <dbReference type="EnsemblMetazoa" id="ISCW004313-PA"/>
    </source>
</evidence>
<dbReference type="Proteomes" id="UP000001555">
    <property type="component" value="Unassembled WGS sequence"/>
</dbReference>
<dbReference type="GO" id="GO:0006171">
    <property type="term" value="P:cAMP biosynthetic process"/>
    <property type="evidence" value="ECO:0007669"/>
    <property type="project" value="InterPro"/>
</dbReference>
<dbReference type="PaxDb" id="6945-B7PER0"/>
<feature type="region of interest" description="Disordered" evidence="1">
    <location>
        <begin position="1"/>
        <end position="135"/>
    </location>
</feature>
<feature type="compositionally biased region" description="Polar residues" evidence="1">
    <location>
        <begin position="1"/>
        <end position="12"/>
    </location>
</feature>
<dbReference type="InParanoid" id="B7PER0"/>
<dbReference type="HOGENOM" id="CLU_1379506_0_0_1"/>
<dbReference type="EMBL" id="ABJB010687847">
    <property type="status" value="NOT_ANNOTATED_CDS"/>
    <property type="molecule type" value="Genomic_DNA"/>
</dbReference>
<keyword evidence="5" id="KW-1185">Reference proteome</keyword>
<dbReference type="EMBL" id="DS697154">
    <property type="protein sequence ID" value="EEC05082.1"/>
    <property type="molecule type" value="Genomic_DNA"/>
</dbReference>
<dbReference type="OrthoDB" id="2107370at2759"/>
<accession>B7PER0</accession>
<protein>
    <recommendedName>
        <fullName evidence="2">Adenylate cyclase conserved domain-containing protein</fullName>
    </recommendedName>
</protein>
<evidence type="ECO:0000256" key="1">
    <source>
        <dbReference type="SAM" id="MobiDB-lite"/>
    </source>
</evidence>
<evidence type="ECO:0000313" key="3">
    <source>
        <dbReference type="EMBL" id="EEC05082.1"/>
    </source>
</evidence>
<sequence>MPWVTRTPSSLASARPEIRTSGSRTSRPSSSNEPSRQPTKSNPEDRQSVASGVLSNGANSDHRSSASTNSTVGAHSEEDGPTVEWTPEIPFENLDNLVAFAEDDNLEDGDSVSVGGTGPENSSSEYRRSSKDEVRGSMREHVALAASISEDVDDIIDHEIELESNKKMRRENVNQFTLAFKCQLTENLVREKSLQFKS</sequence>
<dbReference type="Pfam" id="PF06327">
    <property type="entry name" value="Adcy_cons_dom"/>
    <property type="match status" value="1"/>
</dbReference>
<dbReference type="GO" id="GO:0005886">
    <property type="term" value="C:plasma membrane"/>
    <property type="evidence" value="ECO:0007669"/>
    <property type="project" value="InterPro"/>
</dbReference>
<dbReference type="VEuPathDB" id="VectorBase:ISCP_018042"/>
<dbReference type="EnsemblMetazoa" id="ISCW004313-RA">
    <property type="protein sequence ID" value="ISCW004313-PA"/>
    <property type="gene ID" value="ISCW004313"/>
</dbReference>
<dbReference type="AlphaFoldDB" id="B7PER0"/>